<sequence>MQQRFDEVFRSILTPASAIDAAFGAKSVLPGEFIITRLKSEEQRLGRALLPHEVVRAIEPRVLQDIRRSLQGT</sequence>
<organism evidence="1">
    <name type="scientific">marine sediment metagenome</name>
    <dbReference type="NCBI Taxonomy" id="412755"/>
    <lineage>
        <taxon>unclassified sequences</taxon>
        <taxon>metagenomes</taxon>
        <taxon>ecological metagenomes</taxon>
    </lineage>
</organism>
<gene>
    <name evidence="1" type="ORF">LCGC14_2527340</name>
</gene>
<reference evidence="1" key="1">
    <citation type="journal article" date="2015" name="Nature">
        <title>Complex archaea that bridge the gap between prokaryotes and eukaryotes.</title>
        <authorList>
            <person name="Spang A."/>
            <person name="Saw J.H."/>
            <person name="Jorgensen S.L."/>
            <person name="Zaremba-Niedzwiedzka K."/>
            <person name="Martijn J."/>
            <person name="Lind A.E."/>
            <person name="van Eijk R."/>
            <person name="Schleper C."/>
            <person name="Guy L."/>
            <person name="Ettema T.J."/>
        </authorList>
    </citation>
    <scope>NUCLEOTIDE SEQUENCE</scope>
</reference>
<dbReference type="EMBL" id="LAZR01040924">
    <property type="protein sequence ID" value="KKL13277.1"/>
    <property type="molecule type" value="Genomic_DNA"/>
</dbReference>
<name>A0A0F9BHH9_9ZZZZ</name>
<dbReference type="AlphaFoldDB" id="A0A0F9BHH9"/>
<accession>A0A0F9BHH9</accession>
<comment type="caution">
    <text evidence="1">The sequence shown here is derived from an EMBL/GenBank/DDBJ whole genome shotgun (WGS) entry which is preliminary data.</text>
</comment>
<evidence type="ECO:0000313" key="1">
    <source>
        <dbReference type="EMBL" id="KKL13277.1"/>
    </source>
</evidence>
<protein>
    <submittedName>
        <fullName evidence="1">Uncharacterized protein</fullName>
    </submittedName>
</protein>
<proteinExistence type="predicted"/>